<keyword evidence="1" id="KW-0472">Membrane</keyword>
<reference evidence="2 3" key="1">
    <citation type="journal article" date="2013" name="Nat. Genet.">
        <title>The high-quality draft genome of peach (Prunus persica) identifies unique patterns of genetic diversity, domestication and genome evolution.</title>
        <authorList>
            <consortium name="International Peach Genome Initiative"/>
            <person name="Verde I."/>
            <person name="Abbott A.G."/>
            <person name="Scalabrin S."/>
            <person name="Jung S."/>
            <person name="Shu S."/>
            <person name="Marroni F."/>
            <person name="Zhebentyayeva T."/>
            <person name="Dettori M.T."/>
            <person name="Grimwood J."/>
            <person name="Cattonaro F."/>
            <person name="Zuccolo A."/>
            <person name="Rossini L."/>
            <person name="Jenkins J."/>
            <person name="Vendramin E."/>
            <person name="Meisel L.A."/>
            <person name="Decroocq V."/>
            <person name="Sosinski B."/>
            <person name="Prochnik S."/>
            <person name="Mitros T."/>
            <person name="Policriti A."/>
            <person name="Cipriani G."/>
            <person name="Dondini L."/>
            <person name="Ficklin S."/>
            <person name="Goodstein D.M."/>
            <person name="Xuan P."/>
            <person name="Del Fabbro C."/>
            <person name="Aramini V."/>
            <person name="Copetti D."/>
            <person name="Gonzalez S."/>
            <person name="Horner D.S."/>
            <person name="Falchi R."/>
            <person name="Lucas S."/>
            <person name="Mica E."/>
            <person name="Maldonado J."/>
            <person name="Lazzari B."/>
            <person name="Bielenberg D."/>
            <person name="Pirona R."/>
            <person name="Miculan M."/>
            <person name="Barakat A."/>
            <person name="Testolin R."/>
            <person name="Stella A."/>
            <person name="Tartarini S."/>
            <person name="Tonutti P."/>
            <person name="Arus P."/>
            <person name="Orellana A."/>
            <person name="Wells C."/>
            <person name="Main D."/>
            <person name="Vizzotto G."/>
            <person name="Silva H."/>
            <person name="Salamini F."/>
            <person name="Schmutz J."/>
            <person name="Morgante M."/>
            <person name="Rokhsar D.S."/>
        </authorList>
    </citation>
    <scope>NUCLEOTIDE SEQUENCE [LARGE SCALE GENOMIC DNA]</scope>
    <source>
        <strain evidence="3">cv. Nemared</strain>
    </source>
</reference>
<protein>
    <submittedName>
        <fullName evidence="2">Uncharacterized protein</fullName>
    </submittedName>
</protein>
<dbReference type="Proteomes" id="UP000006882">
    <property type="component" value="Chromosome G4"/>
</dbReference>
<feature type="transmembrane region" description="Helical" evidence="1">
    <location>
        <begin position="44"/>
        <end position="63"/>
    </location>
</feature>
<dbReference type="Gramene" id="ONI11526">
    <property type="protein sequence ID" value="ONI11526"/>
    <property type="gene ID" value="PRUPE_4G111300"/>
</dbReference>
<dbReference type="AlphaFoldDB" id="A0A251PIW1"/>
<gene>
    <name evidence="2" type="ORF">PRUPE_4G111300</name>
</gene>
<accession>A0A251PIW1</accession>
<keyword evidence="3" id="KW-1185">Reference proteome</keyword>
<organism evidence="2 3">
    <name type="scientific">Prunus persica</name>
    <name type="common">Peach</name>
    <name type="synonym">Amygdalus persica</name>
    <dbReference type="NCBI Taxonomy" id="3760"/>
    <lineage>
        <taxon>Eukaryota</taxon>
        <taxon>Viridiplantae</taxon>
        <taxon>Streptophyta</taxon>
        <taxon>Embryophyta</taxon>
        <taxon>Tracheophyta</taxon>
        <taxon>Spermatophyta</taxon>
        <taxon>Magnoliopsida</taxon>
        <taxon>eudicotyledons</taxon>
        <taxon>Gunneridae</taxon>
        <taxon>Pentapetalae</taxon>
        <taxon>rosids</taxon>
        <taxon>fabids</taxon>
        <taxon>Rosales</taxon>
        <taxon>Rosaceae</taxon>
        <taxon>Amygdaloideae</taxon>
        <taxon>Amygdaleae</taxon>
        <taxon>Prunus</taxon>
    </lineage>
</organism>
<sequence length="80" mass="9379">MCVCVCVCVVMPACWFWTMLVESRISICKTDEIKALNETSLNGYVVFCLQFLYSVYIIARFILLPHKIVFIFEDINQKKF</sequence>
<dbReference type="EMBL" id="CM007654">
    <property type="protein sequence ID" value="ONI11526.1"/>
    <property type="molecule type" value="Genomic_DNA"/>
</dbReference>
<evidence type="ECO:0000313" key="2">
    <source>
        <dbReference type="EMBL" id="ONI11526.1"/>
    </source>
</evidence>
<keyword evidence="1" id="KW-1133">Transmembrane helix</keyword>
<evidence type="ECO:0000256" key="1">
    <source>
        <dbReference type="SAM" id="Phobius"/>
    </source>
</evidence>
<name>A0A251PIW1_PRUPE</name>
<evidence type="ECO:0000313" key="3">
    <source>
        <dbReference type="Proteomes" id="UP000006882"/>
    </source>
</evidence>
<keyword evidence="1" id="KW-0812">Transmembrane</keyword>
<proteinExistence type="predicted"/>